<sequence>MSNDVWTRFTDFLLFDKGLRDRSIYAYCNTLHNIFAYMTRHGETMLTYVNMHRYLHTLADAGCAYSTLSKHKTTLRHWLEFKQSALSVPDVCRAKQTQRRMPYLSYQQIEVILANIPDTPLGILDRAVIDLAYSSGMRRDEICQLDCRDIDWGHKIIRVRNGKGGNQRLVVFGEMAADSLNKYWQMRAPFKTRGLKGHRRTPFFLTPEQHRPITSNWMQNLNERLNRDYSPFKRRITLHDFRRAFATHLIESGADIRNVQMLLGHISLATTARYIHYGERQLEKIFARHHPRAGDDEQWRKWWFRDHIPEKEFYEKEKTGEPKEKAGKKRKKKSDN</sequence>
<evidence type="ECO:0000256" key="2">
    <source>
        <dbReference type="ARBA" id="ARBA00022908"/>
    </source>
</evidence>
<keyword evidence="1" id="KW-0159">Chromosome partition</keyword>
<evidence type="ECO:0000256" key="3">
    <source>
        <dbReference type="ARBA" id="ARBA00023125"/>
    </source>
</evidence>
<keyword evidence="4" id="KW-0233">DNA recombination</keyword>
<evidence type="ECO:0000313" key="7">
    <source>
        <dbReference type="EMBL" id="EHM50259.1"/>
    </source>
</evidence>
<name>G9ZJB8_9GAMM</name>
<dbReference type="Pfam" id="PF02899">
    <property type="entry name" value="Phage_int_SAM_1"/>
    <property type="match status" value="1"/>
</dbReference>
<dbReference type="InterPro" id="IPR010998">
    <property type="entry name" value="Integrase_recombinase_N"/>
</dbReference>
<evidence type="ECO:0000313" key="8">
    <source>
        <dbReference type="Proteomes" id="UP000004750"/>
    </source>
</evidence>
<dbReference type="GO" id="GO:0015074">
    <property type="term" value="P:DNA integration"/>
    <property type="evidence" value="ECO:0007669"/>
    <property type="project" value="UniProtKB-KW"/>
</dbReference>
<dbReference type="Gene3D" id="1.10.443.10">
    <property type="entry name" value="Intergrase catalytic core"/>
    <property type="match status" value="1"/>
</dbReference>
<dbReference type="InterPro" id="IPR011010">
    <property type="entry name" value="DNA_brk_join_enz"/>
</dbReference>
<dbReference type="STRING" id="797473.HMPREF9080_02887"/>
<proteinExistence type="predicted"/>
<dbReference type="Gene3D" id="1.10.150.130">
    <property type="match status" value="1"/>
</dbReference>
<feature type="compositionally biased region" description="Basic residues" evidence="5">
    <location>
        <begin position="326"/>
        <end position="336"/>
    </location>
</feature>
<accession>G9ZJB8</accession>
<reference evidence="7 8" key="1">
    <citation type="submission" date="2011-08" db="EMBL/GenBank/DDBJ databases">
        <authorList>
            <person name="Weinstock G."/>
            <person name="Sodergren E."/>
            <person name="Clifton S."/>
            <person name="Fulton L."/>
            <person name="Fulton B."/>
            <person name="Courtney L."/>
            <person name="Fronick C."/>
            <person name="Harrison M."/>
            <person name="Strong C."/>
            <person name="Farmer C."/>
            <person name="Delahaunty K."/>
            <person name="Markovic C."/>
            <person name="Hall O."/>
            <person name="Minx P."/>
            <person name="Tomlinson C."/>
            <person name="Mitreva M."/>
            <person name="Hou S."/>
            <person name="Chen J."/>
            <person name="Wollam A."/>
            <person name="Pepin K.H."/>
            <person name="Johnson M."/>
            <person name="Bhonagiri V."/>
            <person name="Zhang X."/>
            <person name="Suruliraj S."/>
            <person name="Warren W."/>
            <person name="Chinwalla A."/>
            <person name="Mardis E.R."/>
            <person name="Wilson R.K."/>
        </authorList>
    </citation>
    <scope>NUCLEOTIDE SEQUENCE [LARGE SCALE GENOMIC DNA]</scope>
    <source>
        <strain evidence="7 8">F0432</strain>
    </source>
</reference>
<dbReference type="Pfam" id="PF00589">
    <property type="entry name" value="Phage_integrase"/>
    <property type="match status" value="1"/>
</dbReference>
<dbReference type="GO" id="GO:0006310">
    <property type="term" value="P:DNA recombination"/>
    <property type="evidence" value="ECO:0007669"/>
    <property type="project" value="UniProtKB-KW"/>
</dbReference>
<dbReference type="GO" id="GO:0003677">
    <property type="term" value="F:DNA binding"/>
    <property type="evidence" value="ECO:0007669"/>
    <property type="project" value="UniProtKB-KW"/>
</dbReference>
<dbReference type="InterPro" id="IPR013762">
    <property type="entry name" value="Integrase-like_cat_sf"/>
</dbReference>
<evidence type="ECO:0000256" key="4">
    <source>
        <dbReference type="ARBA" id="ARBA00023172"/>
    </source>
</evidence>
<gene>
    <name evidence="7" type="ORF">HMPREF9080_02887</name>
</gene>
<dbReference type="EMBL" id="AGCM01000184">
    <property type="protein sequence ID" value="EHM50259.1"/>
    <property type="molecule type" value="Genomic_DNA"/>
</dbReference>
<dbReference type="SUPFAM" id="SSF47823">
    <property type="entry name" value="lambda integrase-like, N-terminal domain"/>
    <property type="match status" value="1"/>
</dbReference>
<organism evidence="7 8">
    <name type="scientific">Cardiobacterium valvarum F0432</name>
    <dbReference type="NCBI Taxonomy" id="797473"/>
    <lineage>
        <taxon>Bacteria</taxon>
        <taxon>Pseudomonadati</taxon>
        <taxon>Pseudomonadota</taxon>
        <taxon>Gammaproteobacteria</taxon>
        <taxon>Cardiobacteriales</taxon>
        <taxon>Cardiobacteriaceae</taxon>
        <taxon>Cardiobacterium</taxon>
    </lineage>
</organism>
<dbReference type="RefSeq" id="WP_006986871.1">
    <property type="nucleotide sequence ID" value="NZ_JH417969.1"/>
</dbReference>
<dbReference type="PROSITE" id="PS51898">
    <property type="entry name" value="TYR_RECOMBINASE"/>
    <property type="match status" value="1"/>
</dbReference>
<dbReference type="InterPro" id="IPR002104">
    <property type="entry name" value="Integrase_catalytic"/>
</dbReference>
<dbReference type="SUPFAM" id="SSF56349">
    <property type="entry name" value="DNA breaking-rejoining enzymes"/>
    <property type="match status" value="1"/>
</dbReference>
<dbReference type="AlphaFoldDB" id="G9ZJB8"/>
<dbReference type="Proteomes" id="UP000004750">
    <property type="component" value="Unassembled WGS sequence"/>
</dbReference>
<dbReference type="GO" id="GO:0007059">
    <property type="term" value="P:chromosome segregation"/>
    <property type="evidence" value="ECO:0007669"/>
    <property type="project" value="UniProtKB-KW"/>
</dbReference>
<dbReference type="InterPro" id="IPR004107">
    <property type="entry name" value="Integrase_SAM-like_N"/>
</dbReference>
<protein>
    <submittedName>
        <fullName evidence="7">Site-specific recombinase, phage integrase family</fullName>
    </submittedName>
</protein>
<feature type="region of interest" description="Disordered" evidence="5">
    <location>
        <begin position="314"/>
        <end position="336"/>
    </location>
</feature>
<evidence type="ECO:0000256" key="1">
    <source>
        <dbReference type="ARBA" id="ARBA00022829"/>
    </source>
</evidence>
<dbReference type="HOGENOM" id="CLU_027562_9_6_6"/>
<feature type="compositionally biased region" description="Basic and acidic residues" evidence="5">
    <location>
        <begin position="314"/>
        <end position="325"/>
    </location>
</feature>
<evidence type="ECO:0000256" key="5">
    <source>
        <dbReference type="SAM" id="MobiDB-lite"/>
    </source>
</evidence>
<comment type="caution">
    <text evidence="7">The sequence shown here is derived from an EMBL/GenBank/DDBJ whole genome shotgun (WGS) entry which is preliminary data.</text>
</comment>
<keyword evidence="3" id="KW-0238">DNA-binding</keyword>
<dbReference type="PANTHER" id="PTHR30349">
    <property type="entry name" value="PHAGE INTEGRASE-RELATED"/>
    <property type="match status" value="1"/>
</dbReference>
<dbReference type="PANTHER" id="PTHR30349:SF81">
    <property type="entry name" value="TYROSINE RECOMBINASE XERC"/>
    <property type="match status" value="1"/>
</dbReference>
<keyword evidence="2" id="KW-0229">DNA integration</keyword>
<evidence type="ECO:0000259" key="6">
    <source>
        <dbReference type="PROSITE" id="PS51898"/>
    </source>
</evidence>
<dbReference type="InterPro" id="IPR050090">
    <property type="entry name" value="Tyrosine_recombinase_XerCD"/>
</dbReference>
<feature type="domain" description="Tyr recombinase" evidence="6">
    <location>
        <begin position="99"/>
        <end position="287"/>
    </location>
</feature>